<sequence>MQASVSIPATSPSGGKNWAITSNSKFVMINIWVAGNVVVYDGNARNLGGTFEYFKGGASTPASSRDGRPLAFVRHVRDELLRSSRIN</sequence>
<reference evidence="1 2" key="1">
    <citation type="submission" date="2014-04" db="EMBL/GenBank/DDBJ databases">
        <authorList>
            <consortium name="DOE Joint Genome Institute"/>
            <person name="Kuo A."/>
            <person name="Kohler A."/>
            <person name="Costa M.D."/>
            <person name="Nagy L.G."/>
            <person name="Floudas D."/>
            <person name="Copeland A."/>
            <person name="Barry K.W."/>
            <person name="Cichocki N."/>
            <person name="Veneault-Fourrey C."/>
            <person name="LaButti K."/>
            <person name="Lindquist E.A."/>
            <person name="Lipzen A."/>
            <person name="Lundell T."/>
            <person name="Morin E."/>
            <person name="Murat C."/>
            <person name="Sun H."/>
            <person name="Tunlid A."/>
            <person name="Henrissat B."/>
            <person name="Grigoriev I.V."/>
            <person name="Hibbett D.S."/>
            <person name="Martin F."/>
            <person name="Nordberg H.P."/>
            <person name="Cantor M.N."/>
            <person name="Hua S.X."/>
        </authorList>
    </citation>
    <scope>NUCLEOTIDE SEQUENCE [LARGE SCALE GENOMIC DNA]</scope>
    <source>
        <strain evidence="1 2">Marx 270</strain>
    </source>
</reference>
<reference evidence="2" key="2">
    <citation type="submission" date="2015-01" db="EMBL/GenBank/DDBJ databases">
        <title>Evolutionary Origins and Diversification of the Mycorrhizal Mutualists.</title>
        <authorList>
            <consortium name="DOE Joint Genome Institute"/>
            <consortium name="Mycorrhizal Genomics Consortium"/>
            <person name="Kohler A."/>
            <person name="Kuo A."/>
            <person name="Nagy L.G."/>
            <person name="Floudas D."/>
            <person name="Copeland A."/>
            <person name="Barry K.W."/>
            <person name="Cichocki N."/>
            <person name="Veneault-Fourrey C."/>
            <person name="LaButti K."/>
            <person name="Lindquist E.A."/>
            <person name="Lipzen A."/>
            <person name="Lundell T."/>
            <person name="Morin E."/>
            <person name="Murat C."/>
            <person name="Riley R."/>
            <person name="Ohm R."/>
            <person name="Sun H."/>
            <person name="Tunlid A."/>
            <person name="Henrissat B."/>
            <person name="Grigoriev I.V."/>
            <person name="Hibbett D.S."/>
            <person name="Martin F."/>
        </authorList>
    </citation>
    <scope>NUCLEOTIDE SEQUENCE [LARGE SCALE GENOMIC DNA]</scope>
    <source>
        <strain evidence="2">Marx 270</strain>
    </source>
</reference>
<dbReference type="Proteomes" id="UP000054217">
    <property type="component" value="Unassembled WGS sequence"/>
</dbReference>
<protein>
    <submittedName>
        <fullName evidence="1">Uncharacterized protein</fullName>
    </submittedName>
</protein>
<proteinExistence type="predicted"/>
<dbReference type="InParanoid" id="A0A0C3NRI0"/>
<evidence type="ECO:0000313" key="1">
    <source>
        <dbReference type="EMBL" id="KIN97893.1"/>
    </source>
</evidence>
<name>A0A0C3NRI0_PISTI</name>
<accession>A0A0C3NRI0</accession>
<dbReference type="EMBL" id="KN832022">
    <property type="protein sequence ID" value="KIN97893.1"/>
    <property type="molecule type" value="Genomic_DNA"/>
</dbReference>
<evidence type="ECO:0000313" key="2">
    <source>
        <dbReference type="Proteomes" id="UP000054217"/>
    </source>
</evidence>
<organism evidence="1 2">
    <name type="scientific">Pisolithus tinctorius Marx 270</name>
    <dbReference type="NCBI Taxonomy" id="870435"/>
    <lineage>
        <taxon>Eukaryota</taxon>
        <taxon>Fungi</taxon>
        <taxon>Dikarya</taxon>
        <taxon>Basidiomycota</taxon>
        <taxon>Agaricomycotina</taxon>
        <taxon>Agaricomycetes</taxon>
        <taxon>Agaricomycetidae</taxon>
        <taxon>Boletales</taxon>
        <taxon>Sclerodermatineae</taxon>
        <taxon>Pisolithaceae</taxon>
        <taxon>Pisolithus</taxon>
    </lineage>
</organism>
<gene>
    <name evidence="1" type="ORF">M404DRAFT_31833</name>
</gene>
<dbReference type="AlphaFoldDB" id="A0A0C3NRI0"/>
<dbReference type="HOGENOM" id="CLU_2484245_0_0_1"/>
<keyword evidence="2" id="KW-1185">Reference proteome</keyword>